<dbReference type="PANTHER" id="PTHR46264:SF4">
    <property type="entry name" value="TYROSINE--TRNA LIGASE, CYTOPLASMIC"/>
    <property type="match status" value="1"/>
</dbReference>
<keyword evidence="10" id="KW-0539">Nucleus</keyword>
<feature type="region of interest" description="Disordered" evidence="13">
    <location>
        <begin position="381"/>
        <end position="405"/>
    </location>
</feature>
<dbReference type="GO" id="GO:0005737">
    <property type="term" value="C:cytoplasm"/>
    <property type="evidence" value="ECO:0007669"/>
    <property type="project" value="UniProtKB-SubCell"/>
</dbReference>
<evidence type="ECO:0000256" key="12">
    <source>
        <dbReference type="RuleBase" id="RU361234"/>
    </source>
</evidence>
<dbReference type="GO" id="GO:0005524">
    <property type="term" value="F:ATP binding"/>
    <property type="evidence" value="ECO:0007669"/>
    <property type="project" value="UniProtKB-KW"/>
</dbReference>
<organism evidence="14 15">
    <name type="scientific">Mucor saturninus</name>
    <dbReference type="NCBI Taxonomy" id="64648"/>
    <lineage>
        <taxon>Eukaryota</taxon>
        <taxon>Fungi</taxon>
        <taxon>Fungi incertae sedis</taxon>
        <taxon>Mucoromycota</taxon>
        <taxon>Mucoromycotina</taxon>
        <taxon>Mucoromycetes</taxon>
        <taxon>Mucorales</taxon>
        <taxon>Mucorineae</taxon>
        <taxon>Mucoraceae</taxon>
        <taxon>Mucor</taxon>
    </lineage>
</organism>
<dbReference type="PRINTS" id="PR01040">
    <property type="entry name" value="TRNASYNTHTYR"/>
</dbReference>
<comment type="catalytic activity">
    <reaction evidence="11 12">
        <text>tRNA(Tyr) + L-tyrosine + ATP = L-tyrosyl-tRNA(Tyr) + AMP + diphosphate + H(+)</text>
        <dbReference type="Rhea" id="RHEA:10220"/>
        <dbReference type="Rhea" id="RHEA-COMP:9706"/>
        <dbReference type="Rhea" id="RHEA-COMP:9707"/>
        <dbReference type="ChEBI" id="CHEBI:15378"/>
        <dbReference type="ChEBI" id="CHEBI:30616"/>
        <dbReference type="ChEBI" id="CHEBI:33019"/>
        <dbReference type="ChEBI" id="CHEBI:58315"/>
        <dbReference type="ChEBI" id="CHEBI:78442"/>
        <dbReference type="ChEBI" id="CHEBI:78536"/>
        <dbReference type="ChEBI" id="CHEBI:456215"/>
        <dbReference type="EC" id="6.1.1.1"/>
    </reaction>
</comment>
<dbReference type="GO" id="GO:0004831">
    <property type="term" value="F:tyrosine-tRNA ligase activity"/>
    <property type="evidence" value="ECO:0007669"/>
    <property type="project" value="UniProtKB-EC"/>
</dbReference>
<proteinExistence type="inferred from homology"/>
<keyword evidence="7 12" id="KW-0067">ATP-binding</keyword>
<keyword evidence="9 12" id="KW-0030">Aminoacyl-tRNA synthetase</keyword>
<evidence type="ECO:0000256" key="5">
    <source>
        <dbReference type="ARBA" id="ARBA00022598"/>
    </source>
</evidence>
<feature type="region of interest" description="Disordered" evidence="13">
    <location>
        <begin position="343"/>
        <end position="369"/>
    </location>
</feature>
<dbReference type="NCBIfam" id="NF006330">
    <property type="entry name" value="PRK08560.1"/>
    <property type="match status" value="1"/>
</dbReference>
<dbReference type="InterPro" id="IPR002307">
    <property type="entry name" value="Tyr-tRNA-ligase"/>
</dbReference>
<dbReference type="NCBIfam" id="TIGR00234">
    <property type="entry name" value="tyrS"/>
    <property type="match status" value="1"/>
</dbReference>
<dbReference type="InterPro" id="IPR002305">
    <property type="entry name" value="aa-tRNA-synth_Ic"/>
</dbReference>
<dbReference type="InterPro" id="IPR023617">
    <property type="entry name" value="Tyr-tRNA-ligase_arc/euk-type"/>
</dbReference>
<reference evidence="14" key="1">
    <citation type="submission" date="2020-12" db="EMBL/GenBank/DDBJ databases">
        <title>Metabolic potential, ecology and presence of endohyphal bacteria is reflected in genomic diversity of Mucoromycotina.</title>
        <authorList>
            <person name="Muszewska A."/>
            <person name="Okrasinska A."/>
            <person name="Steczkiewicz K."/>
            <person name="Drgas O."/>
            <person name="Orlowska M."/>
            <person name="Perlinska-Lenart U."/>
            <person name="Aleksandrzak-Piekarczyk T."/>
            <person name="Szatraj K."/>
            <person name="Zielenkiewicz U."/>
            <person name="Pilsyk S."/>
            <person name="Malc E."/>
            <person name="Mieczkowski P."/>
            <person name="Kruszewska J.S."/>
            <person name="Biernat P."/>
            <person name="Pawlowska J."/>
        </authorList>
    </citation>
    <scope>NUCLEOTIDE SEQUENCE</scope>
    <source>
        <strain evidence="14">WA0000017839</strain>
    </source>
</reference>
<dbReference type="GO" id="GO:0006437">
    <property type="term" value="P:tyrosyl-tRNA aminoacylation"/>
    <property type="evidence" value="ECO:0007669"/>
    <property type="project" value="InterPro"/>
</dbReference>
<dbReference type="PANTHER" id="PTHR46264">
    <property type="entry name" value="TYROSINE-TRNA LIGASE"/>
    <property type="match status" value="1"/>
</dbReference>
<protein>
    <recommendedName>
        <fullName evidence="12">Tyrosine--tRNA ligase</fullName>
        <ecNumber evidence="12">6.1.1.1</ecNumber>
    </recommendedName>
    <alternativeName>
        <fullName evidence="12">Tyrosyl-tRNA synthetase</fullName>
    </alternativeName>
</protein>
<evidence type="ECO:0000256" key="8">
    <source>
        <dbReference type="ARBA" id="ARBA00022917"/>
    </source>
</evidence>
<gene>
    <name evidence="14" type="ORF">INT47_005836</name>
</gene>
<dbReference type="Pfam" id="PF00579">
    <property type="entry name" value="tRNA-synt_1b"/>
    <property type="match status" value="1"/>
</dbReference>
<evidence type="ECO:0000313" key="14">
    <source>
        <dbReference type="EMBL" id="KAG2200680.1"/>
    </source>
</evidence>
<evidence type="ECO:0000256" key="10">
    <source>
        <dbReference type="ARBA" id="ARBA00023242"/>
    </source>
</evidence>
<evidence type="ECO:0000256" key="1">
    <source>
        <dbReference type="ARBA" id="ARBA00004123"/>
    </source>
</evidence>
<dbReference type="EC" id="6.1.1.1" evidence="12"/>
<dbReference type="EMBL" id="JAEPRD010000080">
    <property type="protein sequence ID" value="KAG2200680.1"/>
    <property type="molecule type" value="Genomic_DNA"/>
</dbReference>
<evidence type="ECO:0000256" key="6">
    <source>
        <dbReference type="ARBA" id="ARBA00022741"/>
    </source>
</evidence>
<dbReference type="OrthoDB" id="197206at2759"/>
<dbReference type="SUPFAM" id="SSF52374">
    <property type="entry name" value="Nucleotidylyl transferase"/>
    <property type="match status" value="1"/>
</dbReference>
<evidence type="ECO:0000256" key="11">
    <source>
        <dbReference type="ARBA" id="ARBA00048248"/>
    </source>
</evidence>
<comment type="similarity">
    <text evidence="3 12">Belongs to the class-I aminoacyl-tRNA synthetase family.</text>
</comment>
<evidence type="ECO:0000256" key="7">
    <source>
        <dbReference type="ARBA" id="ARBA00022840"/>
    </source>
</evidence>
<keyword evidence="5 12" id="KW-0436">Ligase</keyword>
<keyword evidence="8 12" id="KW-0648">Protein biosynthesis</keyword>
<comment type="subcellular location">
    <subcellularLocation>
        <location evidence="2">Cytoplasm</location>
    </subcellularLocation>
    <subcellularLocation>
        <location evidence="1">Nucleus</location>
    </subcellularLocation>
</comment>
<name>A0A8H7QYP5_9FUNG</name>
<dbReference type="Gene3D" id="1.10.240.10">
    <property type="entry name" value="Tyrosyl-Transfer RNA Synthetase"/>
    <property type="match status" value="1"/>
</dbReference>
<dbReference type="FunFam" id="1.10.240.10:FF:000004">
    <property type="entry name" value="Tyrosine--tRNA ligase"/>
    <property type="match status" value="1"/>
</dbReference>
<feature type="compositionally biased region" description="Basic and acidic residues" evidence="13">
    <location>
        <begin position="350"/>
        <end position="368"/>
    </location>
</feature>
<keyword evidence="6 12" id="KW-0547">Nucleotide-binding</keyword>
<dbReference type="CDD" id="cd00805">
    <property type="entry name" value="TyrRS_core"/>
    <property type="match status" value="1"/>
</dbReference>
<dbReference type="AlphaFoldDB" id="A0A8H7QYP5"/>
<evidence type="ECO:0000256" key="2">
    <source>
        <dbReference type="ARBA" id="ARBA00004496"/>
    </source>
</evidence>
<accession>A0A8H7QYP5</accession>
<evidence type="ECO:0000256" key="3">
    <source>
        <dbReference type="ARBA" id="ARBA00005594"/>
    </source>
</evidence>
<sequence>MSLTADQKYELITRNLQEVLGGDEIKKVLAERDLKMYWGTAPTGRPHIGYFVPMAKIADFLSAGVEMSVLLADIHAFLDNMKAPLELVQHRVRYYEAMIKTVLSSLGVPIEKLKFVIGSSYELSKEYSMDNFRLCALLTEHDAKRAGAEVVKQVSSPLLSGLLYPGMQALDEEYLKVDAQFGGVDQRKIFILAEKYMPLLGYKKRSHLMNPMVPGLAGSKMSASDPDSKIDFLDSAKDVSKKIKKAFCEEGNIEENGILSFVKSVYFPLKTMNGQKATFTCVRPEQYGGNMVYDNFEALEKDFADKVVHPGDLKAGVIAAINELLEPVRKAFESPEMKALTELAYPSPKPAEKVNPKKDKKEKKKAERAAALAAKAAAAAAEGGAAAAEGGEEVSTETTEEKKAE</sequence>
<evidence type="ECO:0000313" key="15">
    <source>
        <dbReference type="Proteomes" id="UP000603453"/>
    </source>
</evidence>
<comment type="caution">
    <text evidence="14">The sequence shown here is derived from an EMBL/GenBank/DDBJ whole genome shotgun (WGS) entry which is preliminary data.</text>
</comment>
<keyword evidence="15" id="KW-1185">Reference proteome</keyword>
<dbReference type="PIRSF" id="PIRSF006588">
    <property type="entry name" value="TyrRS_arch_euk"/>
    <property type="match status" value="1"/>
</dbReference>
<dbReference type="Gene3D" id="3.40.50.620">
    <property type="entry name" value="HUPs"/>
    <property type="match status" value="1"/>
</dbReference>
<dbReference type="Proteomes" id="UP000603453">
    <property type="component" value="Unassembled WGS sequence"/>
</dbReference>
<evidence type="ECO:0000256" key="13">
    <source>
        <dbReference type="SAM" id="MobiDB-lite"/>
    </source>
</evidence>
<evidence type="ECO:0000256" key="4">
    <source>
        <dbReference type="ARBA" id="ARBA00022490"/>
    </source>
</evidence>
<dbReference type="FunFam" id="3.40.50.620:FF:000040">
    <property type="entry name" value="Tyrosine--tRNA ligase"/>
    <property type="match status" value="1"/>
</dbReference>
<evidence type="ECO:0000256" key="9">
    <source>
        <dbReference type="ARBA" id="ARBA00023146"/>
    </source>
</evidence>
<keyword evidence="4" id="KW-0963">Cytoplasm</keyword>
<dbReference type="InterPro" id="IPR014729">
    <property type="entry name" value="Rossmann-like_a/b/a_fold"/>
</dbReference>
<dbReference type="GO" id="GO:0005634">
    <property type="term" value="C:nucleus"/>
    <property type="evidence" value="ECO:0007669"/>
    <property type="project" value="UniProtKB-SubCell"/>
</dbReference>
<dbReference type="InterPro" id="IPR050489">
    <property type="entry name" value="Tyr-tRNA_synthase"/>
</dbReference>